<organism evidence="3 4">
    <name type="scientific">Eimeria praecox</name>
    <dbReference type="NCBI Taxonomy" id="51316"/>
    <lineage>
        <taxon>Eukaryota</taxon>
        <taxon>Sar</taxon>
        <taxon>Alveolata</taxon>
        <taxon>Apicomplexa</taxon>
        <taxon>Conoidasida</taxon>
        <taxon>Coccidia</taxon>
        <taxon>Eucoccidiorida</taxon>
        <taxon>Eimeriorina</taxon>
        <taxon>Eimeriidae</taxon>
        <taxon>Eimeria</taxon>
    </lineage>
</organism>
<feature type="coiled-coil region" evidence="1">
    <location>
        <begin position="348"/>
        <end position="375"/>
    </location>
</feature>
<accession>U6GRG7</accession>
<evidence type="ECO:0000256" key="1">
    <source>
        <dbReference type="SAM" id="Coils"/>
    </source>
</evidence>
<gene>
    <name evidence="3" type="ORF">EPH_0041350</name>
</gene>
<evidence type="ECO:0000256" key="2">
    <source>
        <dbReference type="SAM" id="MobiDB-lite"/>
    </source>
</evidence>
<dbReference type="AlphaFoldDB" id="U6GRG7"/>
<dbReference type="OrthoDB" id="346681at2759"/>
<feature type="compositionally biased region" description="Polar residues" evidence="2">
    <location>
        <begin position="244"/>
        <end position="278"/>
    </location>
</feature>
<protein>
    <submittedName>
        <fullName evidence="3">Uncharacterized protein</fullName>
    </submittedName>
</protein>
<keyword evidence="4" id="KW-1185">Reference proteome</keyword>
<keyword evidence="1" id="KW-0175">Coiled coil</keyword>
<feature type="region of interest" description="Disordered" evidence="2">
    <location>
        <begin position="175"/>
        <end position="213"/>
    </location>
</feature>
<feature type="region of interest" description="Disordered" evidence="2">
    <location>
        <begin position="229"/>
        <end position="280"/>
    </location>
</feature>
<sequence length="410" mass="44916">MGTTAETADIKSGSLLRMGDVSTLHSSGTQITIHISANSTALLRPLRFLHSKGAVALSRAHMADLETCQRSTVVESVSCNVTGLTSFYSPHGTAEGSTPRERQYDRNAEQTQERNQEFLQYPTDQSRDMLHQGFVGSHHPYSEPIMENTSGTMTEEVAQAPATLVSVATDVQQQAGEGSSCRQRSKIVSQASSEPLRNSPMTPEYRRRASLNETAPVLGAKAYERLSPTRLFSTHHPSRELQVRSESSGQRGGRANQQPVLPQEEVSPSKTSAHNASSVPRCLHSNREWASEGQPWPHQGHATAPVQTNPAELTAIHGVRLRPISPSKATENSLTAKDLVISALCDQIQHQQWKLKVQENRLHNQEQRLHELEAFVLSGQQASWIRLQPMLNAKGCAVPLQTTSGYGATS</sequence>
<feature type="compositionally biased region" description="Basic and acidic residues" evidence="2">
    <location>
        <begin position="98"/>
        <end position="113"/>
    </location>
</feature>
<name>U6GRG7_9EIME</name>
<reference evidence="3" key="2">
    <citation type="submission" date="2013-10" db="EMBL/GenBank/DDBJ databases">
        <authorList>
            <person name="Aslett M."/>
        </authorList>
    </citation>
    <scope>NUCLEOTIDE SEQUENCE [LARGE SCALE GENOMIC DNA]</scope>
    <source>
        <strain evidence="3">Houghton</strain>
    </source>
</reference>
<dbReference type="EMBL" id="HG692447">
    <property type="protein sequence ID" value="CDI82780.1"/>
    <property type="molecule type" value="Genomic_DNA"/>
</dbReference>
<dbReference type="VEuPathDB" id="ToxoDB:EPH_0041350"/>
<reference evidence="3" key="1">
    <citation type="submission" date="2013-10" db="EMBL/GenBank/DDBJ databases">
        <title>Genomic analysis of the causative agents of coccidiosis in chickens.</title>
        <authorList>
            <person name="Reid A.J."/>
            <person name="Blake D."/>
            <person name="Billington K."/>
            <person name="Browne H."/>
            <person name="Dunn M."/>
            <person name="Hung S."/>
            <person name="Kawahara F."/>
            <person name="Miranda-Saavedra D."/>
            <person name="Mourier T."/>
            <person name="Nagra H."/>
            <person name="Otto T.D."/>
            <person name="Rawlings N."/>
            <person name="Sanchez A."/>
            <person name="Sanders M."/>
            <person name="Subramaniam C."/>
            <person name="Tay Y."/>
            <person name="Dear P."/>
            <person name="Doerig C."/>
            <person name="Gruber A."/>
            <person name="Parkinson J."/>
            <person name="Shirley M."/>
            <person name="Wan K.L."/>
            <person name="Berriman M."/>
            <person name="Tomley F."/>
            <person name="Pain A."/>
        </authorList>
    </citation>
    <scope>NUCLEOTIDE SEQUENCE [LARGE SCALE GENOMIC DNA]</scope>
    <source>
        <strain evidence="3">Houghton</strain>
    </source>
</reference>
<proteinExistence type="predicted"/>
<feature type="region of interest" description="Disordered" evidence="2">
    <location>
        <begin position="90"/>
        <end position="113"/>
    </location>
</feature>
<evidence type="ECO:0000313" key="4">
    <source>
        <dbReference type="Proteomes" id="UP000018201"/>
    </source>
</evidence>
<evidence type="ECO:0000313" key="3">
    <source>
        <dbReference type="EMBL" id="CDI82780.1"/>
    </source>
</evidence>
<feature type="compositionally biased region" description="Polar residues" evidence="2">
    <location>
        <begin position="175"/>
        <end position="201"/>
    </location>
</feature>
<dbReference type="Proteomes" id="UP000018201">
    <property type="component" value="Unassembled WGS sequence"/>
</dbReference>